<accession>A0A853DJU2</accession>
<dbReference type="Gene3D" id="2.40.50.140">
    <property type="entry name" value="Nucleic acid-binding proteins"/>
    <property type="match status" value="1"/>
</dbReference>
<keyword evidence="4" id="KW-1185">Reference proteome</keyword>
<keyword evidence="1 2" id="KW-0238">DNA-binding</keyword>
<dbReference type="InterPro" id="IPR012340">
    <property type="entry name" value="NA-bd_OB-fold"/>
</dbReference>
<gene>
    <name evidence="3" type="ORF">HNR15_001388</name>
</gene>
<reference evidence="3 4" key="1">
    <citation type="submission" date="2020-07" db="EMBL/GenBank/DDBJ databases">
        <title>Sequencing the genomes of 1000 actinobacteria strains.</title>
        <authorList>
            <person name="Klenk H.-P."/>
        </authorList>
    </citation>
    <scope>NUCLEOTIDE SEQUENCE [LARGE SCALE GENOMIC DNA]</scope>
    <source>
        <strain evidence="3 4">DSM 29531</strain>
    </source>
</reference>
<evidence type="ECO:0000256" key="1">
    <source>
        <dbReference type="ARBA" id="ARBA00023125"/>
    </source>
</evidence>
<dbReference type="RefSeq" id="WP_179480289.1">
    <property type="nucleotide sequence ID" value="NZ_JACCFW010000001.1"/>
</dbReference>
<dbReference type="SUPFAM" id="SSF50249">
    <property type="entry name" value="Nucleic acid-binding proteins"/>
    <property type="match status" value="1"/>
</dbReference>
<dbReference type="GO" id="GO:0003697">
    <property type="term" value="F:single-stranded DNA binding"/>
    <property type="evidence" value="ECO:0007669"/>
    <property type="project" value="InterPro"/>
</dbReference>
<dbReference type="EMBL" id="JACCFW010000001">
    <property type="protein sequence ID" value="NYJ74425.1"/>
    <property type="molecule type" value="Genomic_DNA"/>
</dbReference>
<dbReference type="PROSITE" id="PS50935">
    <property type="entry name" value="SSB"/>
    <property type="match status" value="1"/>
</dbReference>
<dbReference type="Pfam" id="PF00436">
    <property type="entry name" value="SSB"/>
    <property type="match status" value="1"/>
</dbReference>
<evidence type="ECO:0000256" key="2">
    <source>
        <dbReference type="PROSITE-ProRule" id="PRU00252"/>
    </source>
</evidence>
<proteinExistence type="predicted"/>
<sequence length="126" mass="13577">MAQAANEGPGAGSVLNDVQLIGRISAPAERRVMPSDDELVSFRLVVDRARLGKPVTDRKRPTVDVIDVACWTARTRKVALALQPGDVVRVQGALRRRFWKAGGGAVSRHEVEAASVARVRGVGARR</sequence>
<dbReference type="CDD" id="cd04496">
    <property type="entry name" value="SSB_OBF"/>
    <property type="match status" value="1"/>
</dbReference>
<dbReference type="Proteomes" id="UP000571817">
    <property type="component" value="Unassembled WGS sequence"/>
</dbReference>
<evidence type="ECO:0000313" key="4">
    <source>
        <dbReference type="Proteomes" id="UP000571817"/>
    </source>
</evidence>
<protein>
    <submittedName>
        <fullName evidence="3">Single-strand DNA-binding protein</fullName>
    </submittedName>
</protein>
<name>A0A853DJU2_9MICO</name>
<organism evidence="3 4">
    <name type="scientific">Allobranchiibius huperziae</name>
    <dbReference type="NCBI Taxonomy" id="1874116"/>
    <lineage>
        <taxon>Bacteria</taxon>
        <taxon>Bacillati</taxon>
        <taxon>Actinomycetota</taxon>
        <taxon>Actinomycetes</taxon>
        <taxon>Micrococcales</taxon>
        <taxon>Dermacoccaceae</taxon>
        <taxon>Allobranchiibius</taxon>
    </lineage>
</organism>
<evidence type="ECO:0000313" key="3">
    <source>
        <dbReference type="EMBL" id="NYJ74425.1"/>
    </source>
</evidence>
<dbReference type="InterPro" id="IPR000424">
    <property type="entry name" value="Primosome_PriB/ssb"/>
</dbReference>
<comment type="caution">
    <text evidence="3">The sequence shown here is derived from an EMBL/GenBank/DDBJ whole genome shotgun (WGS) entry which is preliminary data.</text>
</comment>
<dbReference type="AlphaFoldDB" id="A0A853DJU2"/>